<dbReference type="Gene3D" id="2.60.40.1220">
    <property type="match status" value="1"/>
</dbReference>
<dbReference type="STRING" id="1801748.A3B84_01740"/>
<dbReference type="EMBL" id="MFTY01000013">
    <property type="protein sequence ID" value="OGI71464.1"/>
    <property type="molecule type" value="Genomic_DNA"/>
</dbReference>
<feature type="region of interest" description="Disordered" evidence="2">
    <location>
        <begin position="319"/>
        <end position="368"/>
    </location>
</feature>
<dbReference type="Gene3D" id="2.60.40.2340">
    <property type="match status" value="1"/>
</dbReference>
<dbReference type="AlphaFoldDB" id="A0A1F6VPB2"/>
<name>A0A1F6VPB2_9BACT</name>
<reference evidence="4 5" key="1">
    <citation type="journal article" date="2016" name="Nat. Commun.">
        <title>Thousands of microbial genomes shed light on interconnected biogeochemical processes in an aquifer system.</title>
        <authorList>
            <person name="Anantharaman K."/>
            <person name="Brown C.T."/>
            <person name="Hug L.A."/>
            <person name="Sharon I."/>
            <person name="Castelle C.J."/>
            <person name="Probst A.J."/>
            <person name="Thomas B.C."/>
            <person name="Singh A."/>
            <person name="Wilkins M.J."/>
            <person name="Karaoz U."/>
            <person name="Brodie E.L."/>
            <person name="Williams K.H."/>
            <person name="Hubbard S.S."/>
            <person name="Banfield J.F."/>
        </authorList>
    </citation>
    <scope>NUCLEOTIDE SEQUENCE [LARGE SCALE GENOMIC DNA]</scope>
</reference>
<dbReference type="PANTHER" id="PTHR31513">
    <property type="entry name" value="EPHRIN TYPE-B RECEPTOR"/>
    <property type="match status" value="1"/>
</dbReference>
<evidence type="ECO:0000313" key="4">
    <source>
        <dbReference type="EMBL" id="OGI71464.1"/>
    </source>
</evidence>
<proteinExistence type="predicted"/>
<dbReference type="Proteomes" id="UP000177112">
    <property type="component" value="Unassembled WGS sequence"/>
</dbReference>
<sequence length="1212" mass="126668">MKNKIFVILILVLFFFSYLRVFADETCSSSGYSVFTVNGILNDEIDAIKNKDKLKSRFATTYNNEPLIVDYLYNPTHLAGIGDAIDAVEQGLFNQESDYDLVEMLNDASQKVTTQKLLLVGHSQGNFYANNFYDKTASQSGGVPKESMGVYGVATPANRVAGEGKYLTSDTDNVINSVIAKVIKILSPNIHIPLQNGDGNGHSFSDVYLKYQGDKIISDIKSSLDKLQNNDEQVPQDPCISPPELTTFHKIQSVAFTSADFVINNTSKAGVYIADGAYNIGATIGSVIHDVGLVVNNTISGLLANAIDSLPDPSSITTIPVDVSEPEKENSSQEKIPVTADEKTATVEPASESNKKENETNNIPQPIIPGVVSHGGNGGGNSEIVNEEISPIVDTTAPLITTTIDENTTLASGEYNYDNLIITNNAILTLEGDPLSLDSFKGVKINAVNLTVTEGASISADQKGYDSGQGPGAVEALSASSPGASYGGLSYNNPNDATYGSAIEPIDLGSGGASSNNGGGAIRIVVSDTFTNNGIVSSDGGYSSSGGSIYVTTNNLVGSGIFRANGGQLYQFGYFKSPGGGGRIAVYYQTSSFGGIAEVKGGCGNYGNGYICSNNGTVGFFDTLNNNLTINNSWLFQKNDSPFNFNHITFTDDAEVTSEDDVNITANDILMDKNSSFTLGNNQILNIPTITIDENSTLTFSGSETITTDTFNLKGNSILTILPEQILSLTIPNINIDLGSSISANKKGYIEGPGAPLENSLAGASYGGVGFNNILTSTYGDDTEPIDFGSGGRVGNFRGGGAIRLISTGTLVNNGTISANGDLVSSGGSIYITANDISGSGNFSTNGGGMYVGAVFYGPGGGGRLAIHYKTFSFSGIKEALGRCGNYGNGAVCSEDGTVKMINASFSSLKTITTFNFGSLIPEVVGVVDEVNHTIVLTVPFGTDVTTLVPNILISLGASINPSADVVQDFTNPVTYTVTAENSSTQDYIVTVTVSPDPNLPPTPDLDTTPPVISALSISPSPIFGYAKIGDTITLSITADSTGYTAQTVNVNNVATTDFIDNGNGTYTANYIVSSGDSDITSGTIPASVILSDASGNFNVAYTTVIPNNLKIDANEPTLVSAEVTTVTTIDVVFSEDIDGNTVNTTGNEFTVSGHTVSSAEELVDGIITLTLSTAIGTGETPNVTFTSTNFKDLAGNQAINPTAVILINNLP</sequence>
<protein>
    <recommendedName>
        <fullName evidence="6">DUF5018 domain-containing protein</fullName>
    </recommendedName>
</protein>
<gene>
    <name evidence="4" type="ORF">A3B84_01740</name>
</gene>
<dbReference type="PANTHER" id="PTHR31513:SF2">
    <property type="entry name" value="MRAZ"/>
    <property type="match status" value="1"/>
</dbReference>
<organism evidence="4 5">
    <name type="scientific">Candidatus Nomurabacteria bacterium RIFCSPHIGHO2_02_FULL_35_13</name>
    <dbReference type="NCBI Taxonomy" id="1801748"/>
    <lineage>
        <taxon>Bacteria</taxon>
        <taxon>Candidatus Nomuraibacteriota</taxon>
    </lineage>
</organism>
<evidence type="ECO:0000256" key="3">
    <source>
        <dbReference type="SAM" id="SignalP"/>
    </source>
</evidence>
<evidence type="ECO:0000256" key="2">
    <source>
        <dbReference type="SAM" id="MobiDB-lite"/>
    </source>
</evidence>
<keyword evidence="1 3" id="KW-0732">Signal</keyword>
<comment type="caution">
    <text evidence="4">The sequence shown here is derived from an EMBL/GenBank/DDBJ whole genome shotgun (WGS) entry which is preliminary data.</text>
</comment>
<dbReference type="InterPro" id="IPR014755">
    <property type="entry name" value="Cu-Rt/internalin_Ig-like"/>
</dbReference>
<accession>A0A1F6VPB2</accession>
<evidence type="ECO:0000313" key="5">
    <source>
        <dbReference type="Proteomes" id="UP000177112"/>
    </source>
</evidence>
<evidence type="ECO:0008006" key="6">
    <source>
        <dbReference type="Google" id="ProtNLM"/>
    </source>
</evidence>
<evidence type="ECO:0000256" key="1">
    <source>
        <dbReference type="ARBA" id="ARBA00022729"/>
    </source>
</evidence>
<feature type="chain" id="PRO_5009527301" description="DUF5018 domain-containing protein" evidence="3">
    <location>
        <begin position="24"/>
        <end position="1212"/>
    </location>
</feature>
<feature type="signal peptide" evidence="3">
    <location>
        <begin position="1"/>
        <end position="23"/>
    </location>
</feature>